<reference evidence="5" key="1">
    <citation type="journal article" date="2012" name="PLoS ONE">
        <title>Gene sets for utilization of primary and secondary nutrition supplies in the distal gut of endangered iberian lynx.</title>
        <authorList>
            <person name="Alcaide M."/>
            <person name="Messina E."/>
            <person name="Richter M."/>
            <person name="Bargiela R."/>
            <person name="Peplies J."/>
            <person name="Huws S.A."/>
            <person name="Newbold C.J."/>
            <person name="Golyshin P.N."/>
            <person name="Simon M.A."/>
            <person name="Lopez G."/>
            <person name="Yakimov M.M."/>
            <person name="Ferrer M."/>
        </authorList>
    </citation>
    <scope>NUCLEOTIDE SEQUENCE</scope>
</reference>
<evidence type="ECO:0000256" key="3">
    <source>
        <dbReference type="ARBA" id="ARBA00022801"/>
    </source>
</evidence>
<dbReference type="PANTHER" id="PTHR39178">
    <property type="entry name" value="HYPOTHETICAL RIBOSOME-ASSOCIATED PROTEIN"/>
    <property type="match status" value="1"/>
</dbReference>
<dbReference type="InterPro" id="IPR036764">
    <property type="entry name" value="Peptidase_Prp_sf"/>
</dbReference>
<dbReference type="Pfam" id="PF04327">
    <property type="entry name" value="Peptidase_Prp"/>
    <property type="match status" value="1"/>
</dbReference>
<evidence type="ECO:0000256" key="2">
    <source>
        <dbReference type="ARBA" id="ARBA00022670"/>
    </source>
</evidence>
<keyword evidence="2" id="KW-0645">Protease</keyword>
<dbReference type="GO" id="GO:0042254">
    <property type="term" value="P:ribosome biogenesis"/>
    <property type="evidence" value="ECO:0007669"/>
    <property type="project" value="UniProtKB-KW"/>
</dbReference>
<sequence length="102" mass="11382">MIRIKVQTKESEIDTIEISGHAMSGPYGQDLVCAGVSAIALSSLNAMDELYPNCCEMSASQNKILIKVVKNSRSVQDVLNFLCTQLDMMMRSYPDHIQLDKR</sequence>
<gene>
    <name evidence="5" type="ORF">EVA_11100</name>
</gene>
<keyword evidence="1" id="KW-0690">Ribosome biogenesis</keyword>
<keyword evidence="3" id="KW-0378">Hydrolase</keyword>
<evidence type="ECO:0000256" key="4">
    <source>
        <dbReference type="ARBA" id="ARBA00022807"/>
    </source>
</evidence>
<evidence type="ECO:0000313" key="5">
    <source>
        <dbReference type="EMBL" id="EJX00796.1"/>
    </source>
</evidence>
<dbReference type="GO" id="GO:0008234">
    <property type="term" value="F:cysteine-type peptidase activity"/>
    <property type="evidence" value="ECO:0007669"/>
    <property type="project" value="UniProtKB-KW"/>
</dbReference>
<dbReference type="CDD" id="cd16332">
    <property type="entry name" value="Prp-like"/>
    <property type="match status" value="1"/>
</dbReference>
<organism evidence="5">
    <name type="scientific">gut metagenome</name>
    <dbReference type="NCBI Taxonomy" id="749906"/>
    <lineage>
        <taxon>unclassified sequences</taxon>
        <taxon>metagenomes</taxon>
        <taxon>organismal metagenomes</taxon>
    </lineage>
</organism>
<accession>J9CL40</accession>
<dbReference type="PANTHER" id="PTHR39178:SF1">
    <property type="entry name" value="RIBOSOMAL-PROCESSING CYSTEINE PROTEASE PRP"/>
    <property type="match status" value="1"/>
</dbReference>
<dbReference type="EMBL" id="AMCI01003220">
    <property type="protein sequence ID" value="EJX00796.1"/>
    <property type="molecule type" value="Genomic_DNA"/>
</dbReference>
<keyword evidence="4" id="KW-0788">Thiol protease</keyword>
<protein>
    <submittedName>
        <fullName evidence="5">Protein containing DUF464</fullName>
    </submittedName>
</protein>
<name>J9CL40_9ZZZZ</name>
<proteinExistence type="predicted"/>
<dbReference type="AlphaFoldDB" id="J9CL40"/>
<dbReference type="SUPFAM" id="SSF118010">
    <property type="entry name" value="TM1457-like"/>
    <property type="match status" value="1"/>
</dbReference>
<dbReference type="Gene3D" id="3.30.70.1490">
    <property type="entry name" value="Cysteine protease Prp"/>
    <property type="match status" value="1"/>
</dbReference>
<dbReference type="InterPro" id="IPR007422">
    <property type="entry name" value="Peptidase_Prp"/>
</dbReference>
<evidence type="ECO:0000256" key="1">
    <source>
        <dbReference type="ARBA" id="ARBA00022517"/>
    </source>
</evidence>
<dbReference type="GO" id="GO:0006508">
    <property type="term" value="P:proteolysis"/>
    <property type="evidence" value="ECO:0007669"/>
    <property type="project" value="UniProtKB-KW"/>
</dbReference>
<comment type="caution">
    <text evidence="5">The sequence shown here is derived from an EMBL/GenBank/DDBJ whole genome shotgun (WGS) entry which is preliminary data.</text>
</comment>